<dbReference type="InterPro" id="IPR026591">
    <property type="entry name" value="Sirtuin_cat_small_dom_sf"/>
</dbReference>
<dbReference type="InterPro" id="IPR050134">
    <property type="entry name" value="NAD-dep_sirtuin_deacylases"/>
</dbReference>
<name>A0A434AFE4_9BACT</name>
<accession>A0A434AFE4</accession>
<evidence type="ECO:0000259" key="5">
    <source>
        <dbReference type="PROSITE" id="PS50305"/>
    </source>
</evidence>
<comment type="caution">
    <text evidence="6">The sequence shown here is derived from an EMBL/GenBank/DDBJ whole genome shotgun (WGS) entry which is preliminary data.</text>
</comment>
<keyword evidence="3" id="KW-0963">Cytoplasm</keyword>
<proteinExistence type="inferred from homology"/>
<keyword evidence="7" id="KW-1185">Reference proteome</keyword>
<reference evidence="6 7" key="1">
    <citation type="submission" date="2018-11" db="EMBL/GenBank/DDBJ databases">
        <title>Parancylomarina longa gen. nov., sp. nov., isolated from sediments of southern Okinawa.</title>
        <authorList>
            <person name="Fu T."/>
        </authorList>
    </citation>
    <scope>NUCLEOTIDE SEQUENCE [LARGE SCALE GENOMIC DNA]</scope>
    <source>
        <strain evidence="6 7">T3-2 S1-C</strain>
    </source>
</reference>
<protein>
    <recommendedName>
        <fullName evidence="3">NAD-dependent protein deacylase</fullName>
        <ecNumber evidence="3">2.3.1.286</ecNumber>
    </recommendedName>
    <alternativeName>
        <fullName evidence="3">Regulatory protein SIR2 homolog</fullName>
    </alternativeName>
</protein>
<dbReference type="Proteomes" id="UP000282985">
    <property type="component" value="Unassembled WGS sequence"/>
</dbReference>
<keyword evidence="1" id="KW-0808">Transferase</keyword>
<dbReference type="PROSITE" id="PS50305">
    <property type="entry name" value="SIRTUIN"/>
    <property type="match status" value="1"/>
</dbReference>
<comment type="caution">
    <text evidence="3 4">Lacks conserved residue(s) required for the propagation of feature annotation.</text>
</comment>
<dbReference type="GO" id="GO:0036054">
    <property type="term" value="F:protein-malonyllysine demalonylase activity"/>
    <property type="evidence" value="ECO:0007669"/>
    <property type="project" value="InterPro"/>
</dbReference>
<dbReference type="InterPro" id="IPR003000">
    <property type="entry name" value="Sirtuin"/>
</dbReference>
<feature type="binding site" evidence="3">
    <location>
        <begin position="170"/>
        <end position="172"/>
    </location>
    <ligand>
        <name>NAD(+)</name>
        <dbReference type="ChEBI" id="CHEBI:57540"/>
    </ligand>
</feature>
<evidence type="ECO:0000256" key="4">
    <source>
        <dbReference type="PROSITE-ProRule" id="PRU00236"/>
    </source>
</evidence>
<feature type="domain" description="Deacetylase sirtuin-type" evidence="5">
    <location>
        <begin position="1"/>
        <end position="228"/>
    </location>
</feature>
<dbReference type="Pfam" id="PF02146">
    <property type="entry name" value="SIR2"/>
    <property type="match status" value="1"/>
</dbReference>
<dbReference type="GO" id="GO:0070403">
    <property type="term" value="F:NAD+ binding"/>
    <property type="evidence" value="ECO:0007669"/>
    <property type="project" value="UniProtKB-UniRule"/>
</dbReference>
<dbReference type="RefSeq" id="WP_127344729.1">
    <property type="nucleotide sequence ID" value="NZ_RJJX01000027.1"/>
</dbReference>
<evidence type="ECO:0000256" key="1">
    <source>
        <dbReference type="ARBA" id="ARBA00022679"/>
    </source>
</evidence>
<feature type="active site" description="Proton acceptor" evidence="3">
    <location>
        <position position="104"/>
    </location>
</feature>
<dbReference type="InterPro" id="IPR026590">
    <property type="entry name" value="Ssirtuin_cat_dom"/>
</dbReference>
<feature type="binding site" evidence="3">
    <location>
        <begin position="9"/>
        <end position="28"/>
    </location>
    <ligand>
        <name>NAD(+)</name>
        <dbReference type="ChEBI" id="CHEBI:57540"/>
    </ligand>
</feature>
<dbReference type="InterPro" id="IPR029035">
    <property type="entry name" value="DHS-like_NAD/FAD-binding_dom"/>
</dbReference>
<feature type="binding site" evidence="3">
    <location>
        <begin position="86"/>
        <end position="89"/>
    </location>
    <ligand>
        <name>NAD(+)</name>
        <dbReference type="ChEBI" id="CHEBI:57540"/>
    </ligand>
</feature>
<dbReference type="PANTHER" id="PTHR11085">
    <property type="entry name" value="NAD-DEPENDENT PROTEIN DEACYLASE SIRTUIN-5, MITOCHONDRIAL-RELATED"/>
    <property type="match status" value="1"/>
</dbReference>
<keyword evidence="2 3" id="KW-0520">NAD</keyword>
<dbReference type="Gene3D" id="3.40.50.1220">
    <property type="entry name" value="TPP-binding domain"/>
    <property type="match status" value="1"/>
</dbReference>
<comment type="subcellular location">
    <subcellularLocation>
        <location evidence="3">Cytoplasm</location>
    </subcellularLocation>
</comment>
<dbReference type="HAMAP" id="MF_01121">
    <property type="entry name" value="Sirtuin_ClassIII"/>
    <property type="match status" value="1"/>
</dbReference>
<feature type="binding site" evidence="3">
    <location>
        <position position="214"/>
    </location>
    <ligand>
        <name>NAD(+)</name>
        <dbReference type="ChEBI" id="CHEBI:57540"/>
    </ligand>
</feature>
<dbReference type="OrthoDB" id="9800582at2"/>
<dbReference type="GO" id="GO:0005737">
    <property type="term" value="C:cytoplasm"/>
    <property type="evidence" value="ECO:0007669"/>
    <property type="project" value="UniProtKB-SubCell"/>
</dbReference>
<dbReference type="InterPro" id="IPR027546">
    <property type="entry name" value="Sirtuin_class_III"/>
</dbReference>
<comment type="similarity">
    <text evidence="3">Belongs to the sirtuin family. Class III subfamily.</text>
</comment>
<feature type="binding site" evidence="3">
    <location>
        <position position="53"/>
    </location>
    <ligand>
        <name>substrate</name>
    </ligand>
</feature>
<organism evidence="6 7">
    <name type="scientific">Ancylomarina longa</name>
    <dbReference type="NCBI Taxonomy" id="2487017"/>
    <lineage>
        <taxon>Bacteria</taxon>
        <taxon>Pseudomonadati</taxon>
        <taxon>Bacteroidota</taxon>
        <taxon>Bacteroidia</taxon>
        <taxon>Marinilabiliales</taxon>
        <taxon>Marinifilaceae</taxon>
        <taxon>Ancylomarina</taxon>
    </lineage>
</organism>
<dbReference type="EMBL" id="RJJX01000027">
    <property type="protein sequence ID" value="RUT73131.1"/>
    <property type="molecule type" value="Genomic_DNA"/>
</dbReference>
<dbReference type="GO" id="GO:0036055">
    <property type="term" value="F:protein-succinyllysine desuccinylase activity"/>
    <property type="evidence" value="ECO:0007669"/>
    <property type="project" value="UniProtKB-UniRule"/>
</dbReference>
<gene>
    <name evidence="3" type="primary">cobB</name>
    <name evidence="6" type="ORF">DLK05_14710</name>
</gene>
<comment type="catalytic activity">
    <reaction evidence="3">
        <text>N(6)-succinyl-L-lysyl-[protein] + NAD(+) + H2O = 2''-O-succinyl-ADP-D-ribose + nicotinamide + L-lysyl-[protein]</text>
        <dbReference type="Rhea" id="RHEA:47668"/>
        <dbReference type="Rhea" id="RHEA-COMP:9752"/>
        <dbReference type="Rhea" id="RHEA-COMP:11877"/>
        <dbReference type="ChEBI" id="CHEBI:15377"/>
        <dbReference type="ChEBI" id="CHEBI:17154"/>
        <dbReference type="ChEBI" id="CHEBI:29969"/>
        <dbReference type="ChEBI" id="CHEBI:57540"/>
        <dbReference type="ChEBI" id="CHEBI:87830"/>
        <dbReference type="ChEBI" id="CHEBI:87832"/>
    </reaction>
</comment>
<dbReference type="AlphaFoldDB" id="A0A434AFE4"/>
<evidence type="ECO:0000256" key="2">
    <source>
        <dbReference type="ARBA" id="ARBA00023027"/>
    </source>
</evidence>
<comment type="domain">
    <text evidence="3">2 residues (Tyr-53 and Arg-56) present in a large hydrophobic pocket are probably involved in substrate specificity. They are important for desuccinylation activity, but dispensable for deacetylation activity.</text>
</comment>
<comment type="function">
    <text evidence="3">NAD-dependent lysine deacetylase and desuccinylase that specifically removes acetyl and succinyl groups on target proteins. Modulates the activities of several proteins which are inactive in their acylated form.</text>
</comment>
<comment type="catalytic activity">
    <reaction evidence="3">
        <text>N(6)-acetyl-L-lysyl-[protein] + NAD(+) + H2O = 2''-O-acetyl-ADP-D-ribose + nicotinamide + L-lysyl-[protein]</text>
        <dbReference type="Rhea" id="RHEA:43636"/>
        <dbReference type="Rhea" id="RHEA-COMP:9752"/>
        <dbReference type="Rhea" id="RHEA-COMP:10731"/>
        <dbReference type="ChEBI" id="CHEBI:15377"/>
        <dbReference type="ChEBI" id="CHEBI:17154"/>
        <dbReference type="ChEBI" id="CHEBI:29969"/>
        <dbReference type="ChEBI" id="CHEBI:57540"/>
        <dbReference type="ChEBI" id="CHEBI:61930"/>
        <dbReference type="ChEBI" id="CHEBI:83767"/>
        <dbReference type="EC" id="2.3.1.286"/>
    </reaction>
</comment>
<evidence type="ECO:0000313" key="7">
    <source>
        <dbReference type="Proteomes" id="UP000282985"/>
    </source>
</evidence>
<dbReference type="PANTHER" id="PTHR11085:SF4">
    <property type="entry name" value="NAD-DEPENDENT PROTEIN DEACYLASE"/>
    <property type="match status" value="1"/>
</dbReference>
<dbReference type="Gene3D" id="3.30.1600.10">
    <property type="entry name" value="SIR2/SIRT2 'Small Domain"/>
    <property type="match status" value="1"/>
</dbReference>
<evidence type="ECO:0000313" key="6">
    <source>
        <dbReference type="EMBL" id="RUT73131.1"/>
    </source>
</evidence>
<evidence type="ECO:0000256" key="3">
    <source>
        <dbReference type="HAMAP-Rule" id="MF_01121"/>
    </source>
</evidence>
<dbReference type="GO" id="GO:0017136">
    <property type="term" value="F:histone deacetylase activity, NAD-dependent"/>
    <property type="evidence" value="ECO:0007669"/>
    <property type="project" value="TreeGrafter"/>
</dbReference>
<feature type="binding site" evidence="3">
    <location>
        <position position="56"/>
    </location>
    <ligand>
        <name>substrate</name>
    </ligand>
</feature>
<dbReference type="EC" id="2.3.1.286" evidence="3"/>
<sequence>MKKLVVLSGAGMSAESGIRTFRDMDGLWNQYDIMEVASPEAWHKNPELVHQFYNERRKQLFECSPNRGHQILAELEGYFDVEIITQNVDDLHERSGSTKVLHLHGELKKARSTVDSSLVYNLDHWELSLEDKCEKGSPLRPHIVWFGEAVPAIQKASKIVSQADIFIIIGTSLNVYPAAGLLDFVPFNTKIYLIDPNQPSIKTNKRVTFILEKASTGLENLFNILLKESSYKQE</sequence>
<dbReference type="SUPFAM" id="SSF52467">
    <property type="entry name" value="DHS-like NAD/FAD-binding domain"/>
    <property type="match status" value="1"/>
</dbReference>
<dbReference type="CDD" id="cd01412">
    <property type="entry name" value="SIRT5_Af1_CobB"/>
    <property type="match status" value="1"/>
</dbReference>